<gene>
    <name evidence="2" type="ORF">FRX48_06161</name>
</gene>
<sequence length="187" mass="20649">MHHLNFSTILPLAIIALASLASSCGTKAVYADTMVTIFKNDSTPQGNTTAPQMQLKNAVISMEVSFTVTENIDDATCRLNFTLVGPAQFYNSSDPRYWGVSFTQNTYFEFGLYPLLGSTVFIRCISKANGVMVNVSVKNGEVPCKPGLNQFLLAPYGRNQFIFYWEESQSLGQGIQYLITMLNEVGL</sequence>
<protein>
    <recommendedName>
        <fullName evidence="4">Ubiquitin 3 binding protein But2 C-terminal domain-containing protein</fullName>
    </recommendedName>
</protein>
<name>A0A5M8PKH7_9LECA</name>
<keyword evidence="1" id="KW-0732">Signal</keyword>
<accession>A0A5M8PKH7</accession>
<dbReference type="AlphaFoldDB" id="A0A5M8PKH7"/>
<evidence type="ECO:0000313" key="2">
    <source>
        <dbReference type="EMBL" id="KAA6409550.1"/>
    </source>
</evidence>
<comment type="caution">
    <text evidence="2">The sequence shown here is derived from an EMBL/GenBank/DDBJ whole genome shotgun (WGS) entry which is preliminary data.</text>
</comment>
<evidence type="ECO:0000313" key="3">
    <source>
        <dbReference type="Proteomes" id="UP000324767"/>
    </source>
</evidence>
<proteinExistence type="predicted"/>
<organism evidence="2 3">
    <name type="scientific">Lasallia pustulata</name>
    <dbReference type="NCBI Taxonomy" id="136370"/>
    <lineage>
        <taxon>Eukaryota</taxon>
        <taxon>Fungi</taxon>
        <taxon>Dikarya</taxon>
        <taxon>Ascomycota</taxon>
        <taxon>Pezizomycotina</taxon>
        <taxon>Lecanoromycetes</taxon>
        <taxon>OSLEUM clade</taxon>
        <taxon>Umbilicariomycetidae</taxon>
        <taxon>Umbilicariales</taxon>
        <taxon>Umbilicariaceae</taxon>
        <taxon>Lasallia</taxon>
    </lineage>
</organism>
<dbReference type="Proteomes" id="UP000324767">
    <property type="component" value="Unassembled WGS sequence"/>
</dbReference>
<evidence type="ECO:0000256" key="1">
    <source>
        <dbReference type="SAM" id="SignalP"/>
    </source>
</evidence>
<feature type="chain" id="PRO_5024378510" description="Ubiquitin 3 binding protein But2 C-terminal domain-containing protein" evidence="1">
    <location>
        <begin position="32"/>
        <end position="187"/>
    </location>
</feature>
<dbReference type="EMBL" id="VXIT01000010">
    <property type="protein sequence ID" value="KAA6409550.1"/>
    <property type="molecule type" value="Genomic_DNA"/>
</dbReference>
<reference evidence="2 3" key="1">
    <citation type="submission" date="2019-09" db="EMBL/GenBank/DDBJ databases">
        <title>The hologenome of the rock-dwelling lichen Lasallia pustulata.</title>
        <authorList>
            <person name="Greshake Tzovaras B."/>
            <person name="Segers F."/>
            <person name="Bicker A."/>
            <person name="Dal Grande F."/>
            <person name="Otte J."/>
            <person name="Hankeln T."/>
            <person name="Schmitt I."/>
            <person name="Ebersberger I."/>
        </authorList>
    </citation>
    <scope>NUCLEOTIDE SEQUENCE [LARGE SCALE GENOMIC DNA]</scope>
    <source>
        <strain evidence="2">A1-1</strain>
    </source>
</reference>
<evidence type="ECO:0008006" key="4">
    <source>
        <dbReference type="Google" id="ProtNLM"/>
    </source>
</evidence>
<feature type="signal peptide" evidence="1">
    <location>
        <begin position="1"/>
        <end position="31"/>
    </location>
</feature>